<dbReference type="Proteomes" id="UP000601597">
    <property type="component" value="Unassembled WGS sequence"/>
</dbReference>
<dbReference type="InterPro" id="IPR047057">
    <property type="entry name" value="MerR_fam"/>
</dbReference>
<dbReference type="RefSeq" id="WP_189572302.1">
    <property type="nucleotide sequence ID" value="NZ_BMXV01000001.1"/>
</dbReference>
<dbReference type="PANTHER" id="PTHR30204:SF69">
    <property type="entry name" value="MERR-FAMILY TRANSCRIPTIONAL REGULATOR"/>
    <property type="match status" value="1"/>
</dbReference>
<protein>
    <submittedName>
        <fullName evidence="6">MerR family transcriptional regulator</fullName>
    </submittedName>
</protein>
<sequence length="133" mass="15003">MLIGKLASSSGFSRDTIRYYEKLGLLAPGKDLKRQNNYKDYPPQALERLNHIRQLKELGFTLTEMKELFEVLATVSRPCGNLPEQLAQKLELLQRKISLLKEYQERLVSVRQACDSGCGISGGLPTCFATRKA</sequence>
<dbReference type="Pfam" id="PF13411">
    <property type="entry name" value="MerR_1"/>
    <property type="match status" value="1"/>
</dbReference>
<keyword evidence="1" id="KW-0678">Repressor</keyword>
<evidence type="ECO:0000256" key="4">
    <source>
        <dbReference type="ARBA" id="ARBA00023163"/>
    </source>
</evidence>
<dbReference type="PROSITE" id="PS50937">
    <property type="entry name" value="HTH_MERR_2"/>
    <property type="match status" value="1"/>
</dbReference>
<keyword evidence="4" id="KW-0804">Transcription</keyword>
<organism evidence="6 7">
    <name type="scientific">Marinobacter zhanjiangensis</name>
    <dbReference type="NCBI Taxonomy" id="578215"/>
    <lineage>
        <taxon>Bacteria</taxon>
        <taxon>Pseudomonadati</taxon>
        <taxon>Pseudomonadota</taxon>
        <taxon>Gammaproteobacteria</taxon>
        <taxon>Pseudomonadales</taxon>
        <taxon>Marinobacteraceae</taxon>
        <taxon>Marinobacter</taxon>
    </lineage>
</organism>
<evidence type="ECO:0000259" key="5">
    <source>
        <dbReference type="PROSITE" id="PS50937"/>
    </source>
</evidence>
<dbReference type="InterPro" id="IPR000551">
    <property type="entry name" value="MerR-type_HTH_dom"/>
</dbReference>
<dbReference type="PANTHER" id="PTHR30204">
    <property type="entry name" value="REDOX-CYCLING DRUG-SENSING TRANSCRIPTIONAL ACTIVATOR SOXR"/>
    <property type="match status" value="1"/>
</dbReference>
<reference evidence="7" key="1">
    <citation type="journal article" date="2019" name="Int. J. Syst. Evol. Microbiol.">
        <title>The Global Catalogue of Microorganisms (GCM) 10K type strain sequencing project: providing services to taxonomists for standard genome sequencing and annotation.</title>
        <authorList>
            <consortium name="The Broad Institute Genomics Platform"/>
            <consortium name="The Broad Institute Genome Sequencing Center for Infectious Disease"/>
            <person name="Wu L."/>
            <person name="Ma J."/>
        </authorList>
    </citation>
    <scope>NUCLEOTIDE SEQUENCE [LARGE SCALE GENOMIC DNA]</scope>
    <source>
        <strain evidence="7">KCTC 22280</strain>
    </source>
</reference>
<evidence type="ECO:0000256" key="1">
    <source>
        <dbReference type="ARBA" id="ARBA00022491"/>
    </source>
</evidence>
<dbReference type="SMART" id="SM00422">
    <property type="entry name" value="HTH_MERR"/>
    <property type="match status" value="1"/>
</dbReference>
<gene>
    <name evidence="6" type="ORF">GCM10007071_05150</name>
</gene>
<dbReference type="SUPFAM" id="SSF46955">
    <property type="entry name" value="Putative DNA-binding domain"/>
    <property type="match status" value="1"/>
</dbReference>
<name>A0ABQ3AN70_9GAMM</name>
<feature type="domain" description="HTH merR-type" evidence="5">
    <location>
        <begin position="1"/>
        <end position="71"/>
    </location>
</feature>
<keyword evidence="3" id="KW-0238">DNA-binding</keyword>
<keyword evidence="7" id="KW-1185">Reference proteome</keyword>
<dbReference type="InterPro" id="IPR009061">
    <property type="entry name" value="DNA-bd_dom_put_sf"/>
</dbReference>
<accession>A0ABQ3AN70</accession>
<evidence type="ECO:0000313" key="7">
    <source>
        <dbReference type="Proteomes" id="UP000601597"/>
    </source>
</evidence>
<proteinExistence type="predicted"/>
<keyword evidence="2" id="KW-0805">Transcription regulation</keyword>
<comment type="caution">
    <text evidence="6">The sequence shown here is derived from an EMBL/GenBank/DDBJ whole genome shotgun (WGS) entry which is preliminary data.</text>
</comment>
<dbReference type="Gene3D" id="1.10.1660.10">
    <property type="match status" value="1"/>
</dbReference>
<dbReference type="EMBL" id="BMXV01000001">
    <property type="protein sequence ID" value="GGY61308.1"/>
    <property type="molecule type" value="Genomic_DNA"/>
</dbReference>
<evidence type="ECO:0000256" key="3">
    <source>
        <dbReference type="ARBA" id="ARBA00023125"/>
    </source>
</evidence>
<evidence type="ECO:0000256" key="2">
    <source>
        <dbReference type="ARBA" id="ARBA00023015"/>
    </source>
</evidence>
<evidence type="ECO:0000313" key="6">
    <source>
        <dbReference type="EMBL" id="GGY61308.1"/>
    </source>
</evidence>